<evidence type="ECO:0000313" key="1">
    <source>
        <dbReference type="EMBL" id="ESO06200.1"/>
    </source>
</evidence>
<sequence length="132" mass="15187">MAAGNISMTKRVMYVAAFNARLAKSLTAILLRLIWYSRLKSNACFPFRNTAVPIIRFSKEVLLSCKIGRAAAYCYIYLRMWQRIEKALQIGPLISFIEKLKAHNLKKNEEEKIISQSCQSDHCSNFHTNRSL</sequence>
<evidence type="ECO:0000313" key="2">
    <source>
        <dbReference type="EnsemblMetazoa" id="HelroP160357"/>
    </source>
</evidence>
<reference evidence="3" key="1">
    <citation type="submission" date="2012-12" db="EMBL/GenBank/DDBJ databases">
        <authorList>
            <person name="Hellsten U."/>
            <person name="Grimwood J."/>
            <person name="Chapman J.A."/>
            <person name="Shapiro H."/>
            <person name="Aerts A."/>
            <person name="Otillar R.P."/>
            <person name="Terry A.Y."/>
            <person name="Boore J.L."/>
            <person name="Simakov O."/>
            <person name="Marletaz F."/>
            <person name="Cho S.-J."/>
            <person name="Edsinger-Gonzales E."/>
            <person name="Havlak P."/>
            <person name="Kuo D.-H."/>
            <person name="Larsson T."/>
            <person name="Lv J."/>
            <person name="Arendt D."/>
            <person name="Savage R."/>
            <person name="Osoegawa K."/>
            <person name="de Jong P."/>
            <person name="Lindberg D.R."/>
            <person name="Seaver E.C."/>
            <person name="Weisblat D.A."/>
            <person name="Putnam N.H."/>
            <person name="Grigoriev I.V."/>
            <person name="Rokhsar D.S."/>
        </authorList>
    </citation>
    <scope>NUCLEOTIDE SEQUENCE</scope>
</reference>
<accession>T1EQ49</accession>
<organism evidence="2 3">
    <name type="scientific">Helobdella robusta</name>
    <name type="common">Californian leech</name>
    <dbReference type="NCBI Taxonomy" id="6412"/>
    <lineage>
        <taxon>Eukaryota</taxon>
        <taxon>Metazoa</taxon>
        <taxon>Spiralia</taxon>
        <taxon>Lophotrochozoa</taxon>
        <taxon>Annelida</taxon>
        <taxon>Clitellata</taxon>
        <taxon>Hirudinea</taxon>
        <taxon>Rhynchobdellida</taxon>
        <taxon>Glossiphoniidae</taxon>
        <taxon>Helobdella</taxon>
    </lineage>
</organism>
<name>T1EQ49_HELRO</name>
<dbReference type="EMBL" id="AMQM01000581">
    <property type="status" value="NOT_ANNOTATED_CDS"/>
    <property type="molecule type" value="Genomic_DNA"/>
</dbReference>
<keyword evidence="3" id="KW-1185">Reference proteome</keyword>
<reference evidence="2" key="3">
    <citation type="submission" date="2015-06" db="UniProtKB">
        <authorList>
            <consortium name="EnsemblMetazoa"/>
        </authorList>
    </citation>
    <scope>IDENTIFICATION</scope>
</reference>
<protein>
    <submittedName>
        <fullName evidence="1 2">Uncharacterized protein</fullName>
    </submittedName>
</protein>
<dbReference type="InParanoid" id="T1EQ49"/>
<dbReference type="KEGG" id="hro:HELRODRAFT_160357"/>
<proteinExistence type="predicted"/>
<dbReference type="GeneID" id="20198699"/>
<dbReference type="EMBL" id="KB096324">
    <property type="protein sequence ID" value="ESO06200.1"/>
    <property type="molecule type" value="Genomic_DNA"/>
</dbReference>
<dbReference type="EnsemblMetazoa" id="HelroT160357">
    <property type="protein sequence ID" value="HelroP160357"/>
    <property type="gene ID" value="HelroG160357"/>
</dbReference>
<gene>
    <name evidence="2" type="primary">20198699</name>
    <name evidence="1" type="ORF">HELRODRAFT_160357</name>
</gene>
<dbReference type="HOGENOM" id="CLU_1919305_0_0_1"/>
<evidence type="ECO:0000313" key="3">
    <source>
        <dbReference type="Proteomes" id="UP000015101"/>
    </source>
</evidence>
<reference evidence="1 3" key="2">
    <citation type="journal article" date="2013" name="Nature">
        <title>Insights into bilaterian evolution from three spiralian genomes.</title>
        <authorList>
            <person name="Simakov O."/>
            <person name="Marletaz F."/>
            <person name="Cho S.J."/>
            <person name="Edsinger-Gonzales E."/>
            <person name="Havlak P."/>
            <person name="Hellsten U."/>
            <person name="Kuo D.H."/>
            <person name="Larsson T."/>
            <person name="Lv J."/>
            <person name="Arendt D."/>
            <person name="Savage R."/>
            <person name="Osoegawa K."/>
            <person name="de Jong P."/>
            <person name="Grimwood J."/>
            <person name="Chapman J.A."/>
            <person name="Shapiro H."/>
            <person name="Aerts A."/>
            <person name="Otillar R.P."/>
            <person name="Terry A.Y."/>
            <person name="Boore J.L."/>
            <person name="Grigoriev I.V."/>
            <person name="Lindberg D.R."/>
            <person name="Seaver E.C."/>
            <person name="Weisblat D.A."/>
            <person name="Putnam N.H."/>
            <person name="Rokhsar D.S."/>
        </authorList>
    </citation>
    <scope>NUCLEOTIDE SEQUENCE</scope>
</reference>
<dbReference type="RefSeq" id="XP_009015568.1">
    <property type="nucleotide sequence ID" value="XM_009017320.1"/>
</dbReference>
<dbReference type="CTD" id="20198699"/>
<dbReference type="AlphaFoldDB" id="T1EQ49"/>
<dbReference type="Proteomes" id="UP000015101">
    <property type="component" value="Unassembled WGS sequence"/>
</dbReference>